<dbReference type="RefSeq" id="WP_206290624.1">
    <property type="nucleotide sequence ID" value="NZ_CP063458.1"/>
</dbReference>
<evidence type="ECO:0000313" key="1">
    <source>
        <dbReference type="EMBL" id="QOV87714.1"/>
    </source>
</evidence>
<proteinExistence type="predicted"/>
<keyword evidence="2" id="KW-1185">Reference proteome</keyword>
<dbReference type="KEGG" id="hbs:IPV69_15630"/>
<dbReference type="Proteomes" id="UP000593765">
    <property type="component" value="Chromosome"/>
</dbReference>
<evidence type="ECO:0000313" key="2">
    <source>
        <dbReference type="Proteomes" id="UP000593765"/>
    </source>
</evidence>
<organism evidence="1 2">
    <name type="scientific">Humisphaera borealis</name>
    <dbReference type="NCBI Taxonomy" id="2807512"/>
    <lineage>
        <taxon>Bacteria</taxon>
        <taxon>Pseudomonadati</taxon>
        <taxon>Planctomycetota</taxon>
        <taxon>Phycisphaerae</taxon>
        <taxon>Tepidisphaerales</taxon>
        <taxon>Tepidisphaeraceae</taxon>
        <taxon>Humisphaera</taxon>
    </lineage>
</organism>
<dbReference type="EMBL" id="CP063458">
    <property type="protein sequence ID" value="QOV87714.1"/>
    <property type="molecule type" value="Genomic_DNA"/>
</dbReference>
<dbReference type="AlphaFoldDB" id="A0A7M2WR50"/>
<gene>
    <name evidence="1" type="ORF">IPV69_15630</name>
</gene>
<reference evidence="1 2" key="1">
    <citation type="submission" date="2020-10" db="EMBL/GenBank/DDBJ databases">
        <title>Wide distribution of Phycisphaera-like planctomycetes from WD2101 soil group in peatlands and genome analysis of the first cultivated representative.</title>
        <authorList>
            <person name="Dedysh S.N."/>
            <person name="Beletsky A.V."/>
            <person name="Ivanova A."/>
            <person name="Kulichevskaya I.S."/>
            <person name="Suzina N.E."/>
            <person name="Philippov D.A."/>
            <person name="Rakitin A.L."/>
            <person name="Mardanov A.V."/>
            <person name="Ravin N.V."/>
        </authorList>
    </citation>
    <scope>NUCLEOTIDE SEQUENCE [LARGE SCALE GENOMIC DNA]</scope>
    <source>
        <strain evidence="1 2">M1803</strain>
    </source>
</reference>
<name>A0A7M2WR50_9BACT</name>
<protein>
    <submittedName>
        <fullName evidence="1">Uncharacterized protein</fullName>
    </submittedName>
</protein>
<accession>A0A7M2WR50</accession>
<sequence>MSRIPHEPEYSPADLEFERALGALRPGPAALDPRSAMFEAGRSVGEAAGRHAVLTSARGAMSRWRATAAVLAIATGVSVTANVRMMSGERPIAVAPPPVAVVPSVATGGDTVAAPVDGWRVVPGRADLLAQRTLVLADGIDALPAQRFGSVGTPLRVGDMGR</sequence>